<feature type="signal peptide" evidence="3">
    <location>
        <begin position="1"/>
        <end position="22"/>
    </location>
</feature>
<accession>A0A1D2MDE8</accession>
<protein>
    <submittedName>
        <fullName evidence="4">Uncharacterized protein</fullName>
    </submittedName>
</protein>
<feature type="transmembrane region" description="Helical" evidence="2">
    <location>
        <begin position="151"/>
        <end position="168"/>
    </location>
</feature>
<evidence type="ECO:0000313" key="4">
    <source>
        <dbReference type="EMBL" id="ODM91005.1"/>
    </source>
</evidence>
<evidence type="ECO:0000256" key="2">
    <source>
        <dbReference type="SAM" id="Phobius"/>
    </source>
</evidence>
<feature type="region of interest" description="Disordered" evidence="1">
    <location>
        <begin position="45"/>
        <end position="86"/>
    </location>
</feature>
<dbReference type="AlphaFoldDB" id="A0A1D2MDE8"/>
<evidence type="ECO:0000313" key="5">
    <source>
        <dbReference type="Proteomes" id="UP000094527"/>
    </source>
</evidence>
<comment type="caution">
    <text evidence="4">The sequence shown here is derived from an EMBL/GenBank/DDBJ whole genome shotgun (WGS) entry which is preliminary data.</text>
</comment>
<reference evidence="4 5" key="1">
    <citation type="journal article" date="2016" name="Genome Biol. Evol.">
        <title>Gene Family Evolution Reflects Adaptation to Soil Environmental Stressors in the Genome of the Collembolan Orchesella cincta.</title>
        <authorList>
            <person name="Faddeeva-Vakhrusheva A."/>
            <person name="Derks M.F."/>
            <person name="Anvar S.Y."/>
            <person name="Agamennone V."/>
            <person name="Suring W."/>
            <person name="Smit S."/>
            <person name="van Straalen N.M."/>
            <person name="Roelofs D."/>
        </authorList>
    </citation>
    <scope>NUCLEOTIDE SEQUENCE [LARGE SCALE GENOMIC DNA]</scope>
    <source>
        <tissue evidence="4">Mixed pool</tissue>
    </source>
</reference>
<keyword evidence="5" id="KW-1185">Reference proteome</keyword>
<gene>
    <name evidence="4" type="ORF">Ocin01_15677</name>
</gene>
<keyword evidence="3" id="KW-0732">Signal</keyword>
<feature type="chain" id="PRO_5008903852" evidence="3">
    <location>
        <begin position="23"/>
        <end position="335"/>
    </location>
</feature>
<keyword evidence="2" id="KW-0812">Transmembrane</keyword>
<feature type="transmembrane region" description="Helical" evidence="2">
    <location>
        <begin position="175"/>
        <end position="195"/>
    </location>
</feature>
<dbReference type="Proteomes" id="UP000094527">
    <property type="component" value="Unassembled WGS sequence"/>
</dbReference>
<feature type="transmembrane region" description="Helical" evidence="2">
    <location>
        <begin position="201"/>
        <end position="223"/>
    </location>
</feature>
<keyword evidence="2" id="KW-1133">Transmembrane helix</keyword>
<evidence type="ECO:0000256" key="1">
    <source>
        <dbReference type="SAM" id="MobiDB-lite"/>
    </source>
</evidence>
<sequence>MLKPKLCAIRLLLLLLVYQASAKVENSFQSGQYAQYKDYYSTPSPPSYHQYPDLTKSVETGDVSNDPKHVESQQEPLLSQSTAQQPVQSAAPNQHVYYYETYPMQDSSSRGSAYSVPGANKRCTYMANGSMRCYSRQDIGDYDTTGSDGDATGAGLGGFAGLIGLLGLKGIKGLASVVFPIIFPLLFPLVFPLLLPLLLPILLPILLLPLLLILLIPIPVISVPAPTARSLQNGFSEARKMAYNTFEKVVSSDECVERISCEISRMSRGRKAGEWMEKVLGLLPEKSSITKRIHKGFNMHNISTSDYSDVELEQRSSCSSLKCKMLSVFDTASSG</sequence>
<feature type="compositionally biased region" description="Polar residues" evidence="1">
    <location>
        <begin position="73"/>
        <end position="86"/>
    </location>
</feature>
<evidence type="ECO:0000256" key="3">
    <source>
        <dbReference type="SAM" id="SignalP"/>
    </source>
</evidence>
<name>A0A1D2MDE8_ORCCI</name>
<organism evidence="4 5">
    <name type="scientific">Orchesella cincta</name>
    <name type="common">Springtail</name>
    <name type="synonym">Podura cincta</name>
    <dbReference type="NCBI Taxonomy" id="48709"/>
    <lineage>
        <taxon>Eukaryota</taxon>
        <taxon>Metazoa</taxon>
        <taxon>Ecdysozoa</taxon>
        <taxon>Arthropoda</taxon>
        <taxon>Hexapoda</taxon>
        <taxon>Collembola</taxon>
        <taxon>Entomobryomorpha</taxon>
        <taxon>Entomobryoidea</taxon>
        <taxon>Orchesellidae</taxon>
        <taxon>Orchesellinae</taxon>
        <taxon>Orchesella</taxon>
    </lineage>
</organism>
<proteinExistence type="predicted"/>
<dbReference type="EMBL" id="LJIJ01001706">
    <property type="protein sequence ID" value="ODM91005.1"/>
    <property type="molecule type" value="Genomic_DNA"/>
</dbReference>
<dbReference type="OMA" id="CTYMANG"/>
<keyword evidence="2" id="KW-0472">Membrane</keyword>